<reference evidence="1" key="1">
    <citation type="submission" date="2021-03" db="EMBL/GenBank/DDBJ databases">
        <authorList>
            <consortium name="DOE Joint Genome Institute"/>
            <person name="Ahrendt S."/>
            <person name="Looney B.P."/>
            <person name="Miyauchi S."/>
            <person name="Morin E."/>
            <person name="Drula E."/>
            <person name="Courty P.E."/>
            <person name="Chicoki N."/>
            <person name="Fauchery L."/>
            <person name="Kohler A."/>
            <person name="Kuo A."/>
            <person name="Labutti K."/>
            <person name="Pangilinan J."/>
            <person name="Lipzen A."/>
            <person name="Riley R."/>
            <person name="Andreopoulos W."/>
            <person name="He G."/>
            <person name="Johnson J."/>
            <person name="Barry K.W."/>
            <person name="Grigoriev I.V."/>
            <person name="Nagy L."/>
            <person name="Hibbett D."/>
            <person name="Henrissat B."/>
            <person name="Matheny P.B."/>
            <person name="Labbe J."/>
            <person name="Martin F."/>
        </authorList>
    </citation>
    <scope>NUCLEOTIDE SEQUENCE</scope>
    <source>
        <strain evidence="1">HHB10654</strain>
    </source>
</reference>
<proteinExistence type="predicted"/>
<evidence type="ECO:0000313" key="2">
    <source>
        <dbReference type="Proteomes" id="UP000814140"/>
    </source>
</evidence>
<name>A0ACB8SFS0_9AGAM</name>
<gene>
    <name evidence="1" type="ORF">BV25DRAFT_1843441</name>
</gene>
<protein>
    <submittedName>
        <fullName evidence="1">Uncharacterized protein</fullName>
    </submittedName>
</protein>
<organism evidence="1 2">
    <name type="scientific">Artomyces pyxidatus</name>
    <dbReference type="NCBI Taxonomy" id="48021"/>
    <lineage>
        <taxon>Eukaryota</taxon>
        <taxon>Fungi</taxon>
        <taxon>Dikarya</taxon>
        <taxon>Basidiomycota</taxon>
        <taxon>Agaricomycotina</taxon>
        <taxon>Agaricomycetes</taxon>
        <taxon>Russulales</taxon>
        <taxon>Auriscalpiaceae</taxon>
        <taxon>Artomyces</taxon>
    </lineage>
</organism>
<evidence type="ECO:0000313" key="1">
    <source>
        <dbReference type="EMBL" id="KAI0054743.1"/>
    </source>
</evidence>
<keyword evidence="2" id="KW-1185">Reference proteome</keyword>
<reference evidence="1" key="2">
    <citation type="journal article" date="2022" name="New Phytol.">
        <title>Evolutionary transition to the ectomycorrhizal habit in the genomes of a hyperdiverse lineage of mushroom-forming fungi.</title>
        <authorList>
            <person name="Looney B."/>
            <person name="Miyauchi S."/>
            <person name="Morin E."/>
            <person name="Drula E."/>
            <person name="Courty P.E."/>
            <person name="Kohler A."/>
            <person name="Kuo A."/>
            <person name="LaButti K."/>
            <person name="Pangilinan J."/>
            <person name="Lipzen A."/>
            <person name="Riley R."/>
            <person name="Andreopoulos W."/>
            <person name="He G."/>
            <person name="Johnson J."/>
            <person name="Nolan M."/>
            <person name="Tritt A."/>
            <person name="Barry K.W."/>
            <person name="Grigoriev I.V."/>
            <person name="Nagy L.G."/>
            <person name="Hibbett D."/>
            <person name="Henrissat B."/>
            <person name="Matheny P.B."/>
            <person name="Labbe J."/>
            <person name="Martin F.M."/>
        </authorList>
    </citation>
    <scope>NUCLEOTIDE SEQUENCE</scope>
    <source>
        <strain evidence="1">HHB10654</strain>
    </source>
</reference>
<comment type="caution">
    <text evidence="1">The sequence shown here is derived from an EMBL/GenBank/DDBJ whole genome shotgun (WGS) entry which is preliminary data.</text>
</comment>
<dbReference type="EMBL" id="MU277353">
    <property type="protein sequence ID" value="KAI0054743.1"/>
    <property type="molecule type" value="Genomic_DNA"/>
</dbReference>
<accession>A0ACB8SFS0</accession>
<dbReference type="Proteomes" id="UP000814140">
    <property type="component" value="Unassembled WGS sequence"/>
</dbReference>
<sequence length="322" mass="35279">MARNSSHIVEATDADKNPPPDVVAAIFAPWSEDLDAGEGRLEGLESQLRRMELNRETQPEQPARSRQANAQLPRPLEDAFYAIFVGRRLGVVSNQWEAEAAVRNIPNGFYDSYPSYDDALANFRAAEQQGATSIRGTAAPTRGGLSGRSATYVEGPTRVSTVPIPRPASPALPLDEEPCIDLCPPSPDSPQPSVRFDLPERTRGAGASLETPGPSQSAPVQSQPGEPRRLTGKWSKRVCSNLAECHGFERGNPVPSATWDQFKAYAVVKGGKPGIHESWDDCTRYVKGYPGAVHKSYRVYRDAVDYFLDQFEKGEVTLIERV</sequence>